<accession>A0A9Q0KWS5</accession>
<evidence type="ECO:0000313" key="2">
    <source>
        <dbReference type="EMBL" id="KAJ4978122.1"/>
    </source>
</evidence>
<dbReference type="AlphaFoldDB" id="A0A9Q0KWS5"/>
<feature type="region of interest" description="Disordered" evidence="1">
    <location>
        <begin position="1"/>
        <end position="27"/>
    </location>
</feature>
<sequence>MKKKKKKKKKKKRNGVKTVREKKRSEIERNSALVTVEAPMDTVQGDPMLPTIKEVVELARVSGSGGDLDGGGIDHNDPLRWSLECMDTKGYDWVDHDVAEVPTWINARLTKGCSVETMHAILMHEGVAPVFEHVRVLLVIVVSLQLDPSGIYQMVIATWIKNTDHYRDRSDGSHGQCWSTASGWNQDVMADGQRRLGDPDQTDEVMVDVRGPSQIRSWI</sequence>
<evidence type="ECO:0000256" key="1">
    <source>
        <dbReference type="SAM" id="MobiDB-lite"/>
    </source>
</evidence>
<keyword evidence="3" id="KW-1185">Reference proteome</keyword>
<dbReference type="EMBL" id="JAMYWD010000002">
    <property type="protein sequence ID" value="KAJ4978122.1"/>
    <property type="molecule type" value="Genomic_DNA"/>
</dbReference>
<reference evidence="2" key="1">
    <citation type="journal article" date="2023" name="Plant J.">
        <title>The genome of the king protea, Protea cynaroides.</title>
        <authorList>
            <person name="Chang J."/>
            <person name="Duong T.A."/>
            <person name="Schoeman C."/>
            <person name="Ma X."/>
            <person name="Roodt D."/>
            <person name="Barker N."/>
            <person name="Li Z."/>
            <person name="Van de Peer Y."/>
            <person name="Mizrachi E."/>
        </authorList>
    </citation>
    <scope>NUCLEOTIDE SEQUENCE</scope>
    <source>
        <tissue evidence="2">Young leaves</tissue>
    </source>
</reference>
<evidence type="ECO:0000313" key="3">
    <source>
        <dbReference type="Proteomes" id="UP001141806"/>
    </source>
</evidence>
<proteinExistence type="predicted"/>
<protein>
    <submittedName>
        <fullName evidence="2">Uncharacterized protein</fullName>
    </submittedName>
</protein>
<gene>
    <name evidence="2" type="ORF">NE237_008902</name>
</gene>
<comment type="caution">
    <text evidence="2">The sequence shown here is derived from an EMBL/GenBank/DDBJ whole genome shotgun (WGS) entry which is preliminary data.</text>
</comment>
<feature type="compositionally biased region" description="Basic residues" evidence="1">
    <location>
        <begin position="1"/>
        <end position="15"/>
    </location>
</feature>
<organism evidence="2 3">
    <name type="scientific">Protea cynaroides</name>
    <dbReference type="NCBI Taxonomy" id="273540"/>
    <lineage>
        <taxon>Eukaryota</taxon>
        <taxon>Viridiplantae</taxon>
        <taxon>Streptophyta</taxon>
        <taxon>Embryophyta</taxon>
        <taxon>Tracheophyta</taxon>
        <taxon>Spermatophyta</taxon>
        <taxon>Magnoliopsida</taxon>
        <taxon>Proteales</taxon>
        <taxon>Proteaceae</taxon>
        <taxon>Protea</taxon>
    </lineage>
</organism>
<name>A0A9Q0KWS5_9MAGN</name>
<dbReference type="Proteomes" id="UP001141806">
    <property type="component" value="Unassembled WGS sequence"/>
</dbReference>